<dbReference type="AlphaFoldDB" id="A0A1U7W1R8"/>
<organism evidence="1 2">
    <name type="scientific">Nicotiana sylvestris</name>
    <name type="common">Wood tobacco</name>
    <name type="synonym">South American tobacco</name>
    <dbReference type="NCBI Taxonomy" id="4096"/>
    <lineage>
        <taxon>Eukaryota</taxon>
        <taxon>Viridiplantae</taxon>
        <taxon>Streptophyta</taxon>
        <taxon>Embryophyta</taxon>
        <taxon>Tracheophyta</taxon>
        <taxon>Spermatophyta</taxon>
        <taxon>Magnoliopsida</taxon>
        <taxon>eudicotyledons</taxon>
        <taxon>Gunneridae</taxon>
        <taxon>Pentapetalae</taxon>
        <taxon>asterids</taxon>
        <taxon>lamiids</taxon>
        <taxon>Solanales</taxon>
        <taxon>Solanaceae</taxon>
        <taxon>Nicotianoideae</taxon>
        <taxon>Nicotianeae</taxon>
        <taxon>Nicotiana</taxon>
    </lineage>
</organism>
<proteinExistence type="predicted"/>
<dbReference type="RefSeq" id="XP_009768200.1">
    <property type="nucleotide sequence ID" value="XM_009769898.1"/>
</dbReference>
<accession>A0A1U7W1R8</accession>
<sequence length="138" mass="15591">MKNRTAHNQIRRLNTVDGNIAQNEKEVEIEIVKFYQKLLGTAAEELQTVQVDVPNEGNKLTREQQLKMIEAVSRDEVNNAMKDIDGQKAPGCDGFNSYFFKESLKVVGDEITDVVLEFFHTGNMFNPINCTSVTLVPQ</sequence>
<feature type="non-terminal residue" evidence="2">
    <location>
        <position position="138"/>
    </location>
</feature>
<name>A0A1U7W1R8_NICSY</name>
<protein>
    <submittedName>
        <fullName evidence="2">Uncharacterized protein LOC104219249</fullName>
    </submittedName>
</protein>
<keyword evidence="1" id="KW-1185">Reference proteome</keyword>
<evidence type="ECO:0000313" key="1">
    <source>
        <dbReference type="Proteomes" id="UP000189701"/>
    </source>
</evidence>
<dbReference type="OrthoDB" id="1215883at2759"/>
<reference evidence="2" key="2">
    <citation type="submission" date="2025-08" db="UniProtKB">
        <authorList>
            <consortium name="RefSeq"/>
        </authorList>
    </citation>
    <scope>IDENTIFICATION</scope>
    <source>
        <tissue evidence="2">Leaf</tissue>
    </source>
</reference>
<dbReference type="eggNOG" id="KOG1075">
    <property type="taxonomic scope" value="Eukaryota"/>
</dbReference>
<gene>
    <name evidence="2" type="primary">LOC104219249</name>
</gene>
<reference evidence="1" key="1">
    <citation type="journal article" date="2013" name="Genome Biol.">
        <title>Reference genomes and transcriptomes of Nicotiana sylvestris and Nicotiana tomentosiformis.</title>
        <authorList>
            <person name="Sierro N."/>
            <person name="Battey J.N."/>
            <person name="Ouadi S."/>
            <person name="Bovet L."/>
            <person name="Goepfert S."/>
            <person name="Bakaher N."/>
            <person name="Peitsch M.C."/>
            <person name="Ivanov N.V."/>
        </authorList>
    </citation>
    <scope>NUCLEOTIDE SEQUENCE [LARGE SCALE GENOMIC DNA]</scope>
</reference>
<dbReference type="STRING" id="4096.A0A1U7W1R8"/>
<evidence type="ECO:0000313" key="2">
    <source>
        <dbReference type="RefSeq" id="XP_009768200.1"/>
    </source>
</evidence>
<dbReference type="Proteomes" id="UP000189701">
    <property type="component" value="Unplaced"/>
</dbReference>